<name>G8R409_OWEHD</name>
<dbReference type="InterPro" id="IPR013783">
    <property type="entry name" value="Ig-like_fold"/>
</dbReference>
<dbReference type="eggNOG" id="COG2706">
    <property type="taxonomic scope" value="Bacteria"/>
</dbReference>
<organism evidence="2 3">
    <name type="scientific">Owenweeksia hongkongensis (strain DSM 17368 / CIP 108786 / JCM 12287 / NRRL B-23963 / UST20020801)</name>
    <dbReference type="NCBI Taxonomy" id="926562"/>
    <lineage>
        <taxon>Bacteria</taxon>
        <taxon>Pseudomonadati</taxon>
        <taxon>Bacteroidota</taxon>
        <taxon>Flavobacteriia</taxon>
        <taxon>Flavobacteriales</taxon>
        <taxon>Owenweeksiaceae</taxon>
        <taxon>Owenweeksia</taxon>
    </lineage>
</organism>
<dbReference type="Gene3D" id="2.130.10.10">
    <property type="entry name" value="YVTN repeat-like/Quinoprotein amine dehydrogenase"/>
    <property type="match status" value="1"/>
</dbReference>
<dbReference type="Gene3D" id="2.60.40.10">
    <property type="entry name" value="Immunoglobulins"/>
    <property type="match status" value="1"/>
</dbReference>
<sequence>MKYIIKICFFAFLSIGMFAQGESNIWYFGRYAGLDFSSGLPVSINNSSMNTGEGCASICDFNGNLLFYTDGVSVWNRQNTKMPNGDSLKGHSSSTQSAVIVKKPGVNPVYLIFTVDRMGGSWGLTYSEVDMSLENGFGNVNSNKNIPVVSPVCEKIAAINHSNGRGYWIVTRLYPSNKYHSYLLDENGISNIPVVSSGIATVTGGLQTLGYLKASRTGTKIASAFTNLDLVELFDFDNSTGHLYNARKLSFPAGVKPYGVEFSPSEKYLYTSGFTTNILTQFDLSDSTEEAINRSRAVLDSTSIKQGGALQIGSNDKIYMAFVGSDSLGVINSPENAGGASNYSKNGVFLTHGTSLYGLPTFLNFNQNNFSLDFEVQDSCVSVKLDFIPTIGFADSVYWNFGDPPSGSNNISNLLSPSHIYNDTGHYEVTVRAYYGDWSDTVSKVFYVGSFPEVDLGGDTIVGSCENPTVILNAEWPNGKYFWNTQSTNSEIEVKVSGAYWVTVNLNGCSMSDTVYVKTKSCSGKIEMPNIFTPNSDGVNDVFAPILMDEIKQAELQIYDRWGVLIFESNNLEQGWDGKSNGQECGNGVYFWVISYTNSENNTTEQKGTLTLLR</sequence>
<proteinExistence type="predicted"/>
<dbReference type="HOGENOM" id="CLU_012935_0_0_10"/>
<dbReference type="EMBL" id="CP003156">
    <property type="protein sequence ID" value="AEV32041.1"/>
    <property type="molecule type" value="Genomic_DNA"/>
</dbReference>
<dbReference type="KEGG" id="oho:Oweho_1032"/>
<dbReference type="SUPFAM" id="SSF49299">
    <property type="entry name" value="PKD domain"/>
    <property type="match status" value="1"/>
</dbReference>
<protein>
    <submittedName>
        <fullName evidence="2">PKD domain protein</fullName>
    </submittedName>
</protein>
<dbReference type="STRING" id="926562.Oweho_1032"/>
<dbReference type="InterPro" id="IPR000601">
    <property type="entry name" value="PKD_dom"/>
</dbReference>
<keyword evidence="3" id="KW-1185">Reference proteome</keyword>
<dbReference type="Pfam" id="PF13585">
    <property type="entry name" value="CHU_C"/>
    <property type="match status" value="1"/>
</dbReference>
<dbReference type="InterPro" id="IPR035986">
    <property type="entry name" value="PKD_dom_sf"/>
</dbReference>
<reference evidence="2 3" key="1">
    <citation type="journal article" date="2012" name="Stand. Genomic Sci.">
        <title>Genome sequence of the orange-pigmented seawater bacterium Owenweeksia hongkongensis type strain (UST20020801(T)).</title>
        <authorList>
            <person name="Riedel T."/>
            <person name="Held B."/>
            <person name="Nolan M."/>
            <person name="Lucas S."/>
            <person name="Lapidus A."/>
            <person name="Tice H."/>
            <person name="Del Rio T.G."/>
            <person name="Cheng J.F."/>
            <person name="Han C."/>
            <person name="Tapia R."/>
            <person name="Goodwin L.A."/>
            <person name="Pitluck S."/>
            <person name="Liolios K."/>
            <person name="Mavromatis K."/>
            <person name="Pagani I."/>
            <person name="Ivanova N."/>
            <person name="Mikhailova N."/>
            <person name="Pati A."/>
            <person name="Chen A."/>
            <person name="Palaniappan K."/>
            <person name="Rohde M."/>
            <person name="Tindall B.J."/>
            <person name="Detter J.C."/>
            <person name="Goker M."/>
            <person name="Woyke T."/>
            <person name="Bristow J."/>
            <person name="Eisen J.A."/>
            <person name="Markowitz V."/>
            <person name="Hugenholtz P."/>
            <person name="Klenk H.P."/>
            <person name="Kyrpides N.C."/>
        </authorList>
    </citation>
    <scope>NUCLEOTIDE SEQUENCE</scope>
    <source>
        <strain evidence="3">DSM 17368 / JCM 12287 / NRRL B-23963</strain>
    </source>
</reference>
<feature type="domain" description="PKD" evidence="1">
    <location>
        <begin position="399"/>
        <end position="433"/>
    </location>
</feature>
<accession>G8R409</accession>
<dbReference type="SUPFAM" id="SSF63829">
    <property type="entry name" value="Calcium-dependent phosphotriesterase"/>
    <property type="match status" value="1"/>
</dbReference>
<dbReference type="Proteomes" id="UP000005631">
    <property type="component" value="Chromosome"/>
</dbReference>
<dbReference type="NCBIfam" id="TIGR04131">
    <property type="entry name" value="Bac_Flav_CTERM"/>
    <property type="match status" value="1"/>
</dbReference>
<dbReference type="CDD" id="cd00146">
    <property type="entry name" value="PKD"/>
    <property type="match status" value="1"/>
</dbReference>
<dbReference type="PATRIC" id="fig|926562.3.peg.1050"/>
<dbReference type="InterPro" id="IPR015943">
    <property type="entry name" value="WD40/YVTN_repeat-like_dom_sf"/>
</dbReference>
<dbReference type="eggNOG" id="COG3291">
    <property type="taxonomic scope" value="Bacteria"/>
</dbReference>
<dbReference type="AlphaFoldDB" id="G8R409"/>
<dbReference type="PROSITE" id="PS50093">
    <property type="entry name" value="PKD"/>
    <property type="match status" value="1"/>
</dbReference>
<dbReference type="InterPro" id="IPR026341">
    <property type="entry name" value="T9SS_type_B"/>
</dbReference>
<evidence type="ECO:0000313" key="2">
    <source>
        <dbReference type="EMBL" id="AEV32041.1"/>
    </source>
</evidence>
<evidence type="ECO:0000259" key="1">
    <source>
        <dbReference type="PROSITE" id="PS50093"/>
    </source>
</evidence>
<evidence type="ECO:0000313" key="3">
    <source>
        <dbReference type="Proteomes" id="UP000005631"/>
    </source>
</evidence>
<gene>
    <name evidence="2" type="ordered locus">Oweho_1032</name>
</gene>